<proteinExistence type="inferred from homology"/>
<dbReference type="GO" id="GO:0042273">
    <property type="term" value="P:ribosomal large subunit biogenesis"/>
    <property type="evidence" value="ECO:0007669"/>
    <property type="project" value="TreeGrafter"/>
</dbReference>
<dbReference type="PANTHER" id="PTHR13243:SF1">
    <property type="entry name" value="NUCLEOLAR PROTEIN 16"/>
    <property type="match status" value="1"/>
</dbReference>
<evidence type="ECO:0000256" key="4">
    <source>
        <dbReference type="ARBA" id="ARBA00023242"/>
    </source>
</evidence>
<evidence type="ECO:0000313" key="6">
    <source>
        <dbReference type="EMBL" id="CAB3979818.1"/>
    </source>
</evidence>
<dbReference type="EMBL" id="CACRXK020000233">
    <property type="protein sequence ID" value="CAB3979818.1"/>
    <property type="molecule type" value="Genomic_DNA"/>
</dbReference>
<dbReference type="Pfam" id="PF09420">
    <property type="entry name" value="Nop16"/>
    <property type="match status" value="2"/>
</dbReference>
<keyword evidence="4" id="KW-0539">Nucleus</keyword>
<dbReference type="OrthoDB" id="285729at2759"/>
<feature type="compositionally biased region" description="Basic residues" evidence="5">
    <location>
        <begin position="1"/>
        <end position="15"/>
    </location>
</feature>
<dbReference type="GO" id="GO:0005730">
    <property type="term" value="C:nucleolus"/>
    <property type="evidence" value="ECO:0007669"/>
    <property type="project" value="UniProtKB-SubCell"/>
</dbReference>
<evidence type="ECO:0000313" key="7">
    <source>
        <dbReference type="Proteomes" id="UP001152795"/>
    </source>
</evidence>
<feature type="compositionally biased region" description="Basic and acidic residues" evidence="5">
    <location>
        <begin position="83"/>
        <end position="109"/>
    </location>
</feature>
<comment type="similarity">
    <text evidence="2">Belongs to the NOP16 family.</text>
</comment>
<feature type="region of interest" description="Disordered" evidence="5">
    <location>
        <begin position="1"/>
        <end position="30"/>
    </location>
</feature>
<evidence type="ECO:0000256" key="3">
    <source>
        <dbReference type="ARBA" id="ARBA00015522"/>
    </source>
</evidence>
<evidence type="ECO:0000256" key="1">
    <source>
        <dbReference type="ARBA" id="ARBA00004604"/>
    </source>
</evidence>
<gene>
    <name evidence="6" type="ORF">PACLA_8A085388</name>
</gene>
<comment type="caution">
    <text evidence="6">The sequence shown here is derived from an EMBL/GenBank/DDBJ whole genome shotgun (WGS) entry which is preliminary data.</text>
</comment>
<sequence>MAGVRRKRTQKRKRVNSTSTGRKLKKKNKIKVNVDSKAIRKTWDKSKTLKQNFKDIGLAYNVNNSMPVKNTGDKSISSSEAMEVDKQPRNSVVKELEQEASHGAKTEKHISPGEAKFLYELIRDYGDNYEAMKRDKRNYYQHTAKQLRRKCTKFLNSSQDFSKYIDNPK</sequence>
<name>A0A7D9D8R6_PARCT</name>
<comment type="subcellular location">
    <subcellularLocation>
        <location evidence="1">Nucleus</location>
        <location evidence="1">Nucleolus</location>
    </subcellularLocation>
</comment>
<dbReference type="PANTHER" id="PTHR13243">
    <property type="entry name" value="HSPC111 PROTEIN-RELATED"/>
    <property type="match status" value="1"/>
</dbReference>
<dbReference type="InterPro" id="IPR019002">
    <property type="entry name" value="Ribosome_biogenesis_Nop16"/>
</dbReference>
<dbReference type="AlphaFoldDB" id="A0A7D9D8R6"/>
<feature type="region of interest" description="Disordered" evidence="5">
    <location>
        <begin position="64"/>
        <end position="109"/>
    </location>
</feature>
<accession>A0A7D9D8R6</accession>
<reference evidence="6" key="1">
    <citation type="submission" date="2020-04" db="EMBL/GenBank/DDBJ databases">
        <authorList>
            <person name="Alioto T."/>
            <person name="Alioto T."/>
            <person name="Gomez Garrido J."/>
        </authorList>
    </citation>
    <scope>NUCLEOTIDE SEQUENCE</scope>
    <source>
        <strain evidence="6">A484AB</strain>
    </source>
</reference>
<evidence type="ECO:0000256" key="2">
    <source>
        <dbReference type="ARBA" id="ARBA00008479"/>
    </source>
</evidence>
<protein>
    <recommendedName>
        <fullName evidence="3">Nucleolar protein 16</fullName>
    </recommendedName>
</protein>
<keyword evidence="7" id="KW-1185">Reference proteome</keyword>
<organism evidence="6 7">
    <name type="scientific">Paramuricea clavata</name>
    <name type="common">Red gorgonian</name>
    <name type="synonym">Violescent sea-whip</name>
    <dbReference type="NCBI Taxonomy" id="317549"/>
    <lineage>
        <taxon>Eukaryota</taxon>
        <taxon>Metazoa</taxon>
        <taxon>Cnidaria</taxon>
        <taxon>Anthozoa</taxon>
        <taxon>Octocorallia</taxon>
        <taxon>Malacalcyonacea</taxon>
        <taxon>Plexauridae</taxon>
        <taxon>Paramuricea</taxon>
    </lineage>
</organism>
<evidence type="ECO:0000256" key="5">
    <source>
        <dbReference type="SAM" id="MobiDB-lite"/>
    </source>
</evidence>
<dbReference type="Proteomes" id="UP001152795">
    <property type="component" value="Unassembled WGS sequence"/>
</dbReference>
<feature type="compositionally biased region" description="Polar residues" evidence="5">
    <location>
        <begin position="64"/>
        <end position="80"/>
    </location>
</feature>